<keyword evidence="4" id="KW-0378">Hydrolase</keyword>
<evidence type="ECO:0000256" key="1">
    <source>
        <dbReference type="ARBA" id="ARBA00022645"/>
    </source>
</evidence>
<keyword evidence="5" id="KW-0325">Glycoprotein</keyword>
<dbReference type="RefSeq" id="WP_183987207.1">
    <property type="nucleotide sequence ID" value="NZ_JACIEV010000015.1"/>
</dbReference>
<protein>
    <submittedName>
        <fullName evidence="7">Carboxypeptidase C (Cathepsin A)</fullName>
    </submittedName>
</protein>
<dbReference type="PANTHER" id="PTHR11802:SF3">
    <property type="entry name" value="RETINOID-INDUCIBLE SERINE CARBOXYPEPTIDASE"/>
    <property type="match status" value="1"/>
</dbReference>
<dbReference type="SUPFAM" id="SSF53474">
    <property type="entry name" value="alpha/beta-Hydrolases"/>
    <property type="match status" value="1"/>
</dbReference>
<proteinExistence type="predicted"/>
<evidence type="ECO:0000256" key="2">
    <source>
        <dbReference type="ARBA" id="ARBA00022670"/>
    </source>
</evidence>
<dbReference type="GO" id="GO:0006508">
    <property type="term" value="P:proteolysis"/>
    <property type="evidence" value="ECO:0007669"/>
    <property type="project" value="UniProtKB-KW"/>
</dbReference>
<evidence type="ECO:0000256" key="4">
    <source>
        <dbReference type="ARBA" id="ARBA00022801"/>
    </source>
</evidence>
<feature type="signal peptide" evidence="6">
    <location>
        <begin position="1"/>
        <end position="20"/>
    </location>
</feature>
<dbReference type="EMBL" id="JACIEV010000015">
    <property type="protein sequence ID" value="MBB4155576.1"/>
    <property type="molecule type" value="Genomic_DNA"/>
</dbReference>
<dbReference type="InterPro" id="IPR029058">
    <property type="entry name" value="AB_hydrolase_fold"/>
</dbReference>
<evidence type="ECO:0000313" key="7">
    <source>
        <dbReference type="EMBL" id="MBB4155576.1"/>
    </source>
</evidence>
<dbReference type="InterPro" id="IPR001563">
    <property type="entry name" value="Peptidase_S10"/>
</dbReference>
<dbReference type="Gene3D" id="3.40.50.1820">
    <property type="entry name" value="alpha/beta hydrolase"/>
    <property type="match status" value="1"/>
</dbReference>
<feature type="chain" id="PRO_5032946391" evidence="6">
    <location>
        <begin position="21"/>
        <end position="525"/>
    </location>
</feature>
<dbReference type="Proteomes" id="UP000529795">
    <property type="component" value="Unassembled WGS sequence"/>
</dbReference>
<dbReference type="GO" id="GO:0004185">
    <property type="term" value="F:serine-type carboxypeptidase activity"/>
    <property type="evidence" value="ECO:0007669"/>
    <property type="project" value="InterPro"/>
</dbReference>
<gene>
    <name evidence="7" type="ORF">GGQ80_003501</name>
</gene>
<keyword evidence="8" id="KW-1185">Reference proteome</keyword>
<evidence type="ECO:0000256" key="6">
    <source>
        <dbReference type="SAM" id="SignalP"/>
    </source>
</evidence>
<reference evidence="7 8" key="1">
    <citation type="submission" date="2020-08" db="EMBL/GenBank/DDBJ databases">
        <title>Genomic Encyclopedia of Type Strains, Phase IV (KMG-IV): sequencing the most valuable type-strain genomes for metagenomic binning, comparative biology and taxonomic classification.</title>
        <authorList>
            <person name="Goeker M."/>
        </authorList>
    </citation>
    <scope>NUCLEOTIDE SEQUENCE [LARGE SCALE GENOMIC DNA]</scope>
    <source>
        <strain evidence="7 8">YC6723</strain>
    </source>
</reference>
<sequence>MIRAVLMLAAAWFLAAPAMAQKQPPEANPVMRVPGMSKGALLDMPAAGSVRPVPAARRFVTTKTGTFAGRRLRYSVVAEDTVLTDPVGQPTGSVFSFSYLADTREPVAQRPVVFVWNGGPGSSSVWLHMGLLGPRKVEYRDVTTSQVPPFRVVDNPDSVLAVADLVFVDPVGTGFSRWFGAGKPESFYGSEEDAAATVQFIERWLRRHHRWGSPKFLLGESYGTTRAALVARRLMGGFLDGTLHGIALNGVVLVGGDGGLAKPAGNDSFLTGFTTQAATAWYHGRVSHAGREMDAFLADADRFARTRLIPALNRGSALDAATIASLAQEEAGFNGLPPALIVQRKLRVTQADFAGALLAAQGQVVGTYDTRYTLPVANSLGDPVGDDAAMGQYGAVFTGALNQYLRDELGVAIDEDYVLIDWVNVNTRWKWNREESDPGADLAAAMRRNPDLWLMSAQGWFDLFGAVGTARYGIAQRGLPTARVVDRAYVSGHMPYVGASGVRMAADLRDFIQRAAQGRPLSESK</sequence>
<organism evidence="7 8">
    <name type="scientific">Sphingomonas jinjuensis</name>
    <dbReference type="NCBI Taxonomy" id="535907"/>
    <lineage>
        <taxon>Bacteria</taxon>
        <taxon>Pseudomonadati</taxon>
        <taxon>Pseudomonadota</taxon>
        <taxon>Alphaproteobacteria</taxon>
        <taxon>Sphingomonadales</taxon>
        <taxon>Sphingomonadaceae</taxon>
        <taxon>Sphingomonas</taxon>
    </lineage>
</organism>
<name>A0A840FHD5_9SPHN</name>
<evidence type="ECO:0000313" key="8">
    <source>
        <dbReference type="Proteomes" id="UP000529795"/>
    </source>
</evidence>
<keyword evidence="1 7" id="KW-0121">Carboxypeptidase</keyword>
<evidence type="ECO:0000256" key="3">
    <source>
        <dbReference type="ARBA" id="ARBA00022729"/>
    </source>
</evidence>
<dbReference type="Pfam" id="PF00450">
    <property type="entry name" value="Peptidase_S10"/>
    <property type="match status" value="1"/>
</dbReference>
<keyword evidence="2" id="KW-0645">Protease</keyword>
<keyword evidence="3 6" id="KW-0732">Signal</keyword>
<accession>A0A840FHD5</accession>
<dbReference type="PANTHER" id="PTHR11802">
    <property type="entry name" value="SERINE PROTEASE FAMILY S10 SERINE CARBOXYPEPTIDASE"/>
    <property type="match status" value="1"/>
</dbReference>
<evidence type="ECO:0000256" key="5">
    <source>
        <dbReference type="ARBA" id="ARBA00023180"/>
    </source>
</evidence>
<dbReference type="AlphaFoldDB" id="A0A840FHD5"/>
<comment type="caution">
    <text evidence="7">The sequence shown here is derived from an EMBL/GenBank/DDBJ whole genome shotgun (WGS) entry which is preliminary data.</text>
</comment>